<keyword evidence="11" id="KW-1185">Reference proteome</keyword>
<evidence type="ECO:0000313" key="10">
    <source>
        <dbReference type="EMBL" id="KAL3730438.1"/>
    </source>
</evidence>
<gene>
    <name evidence="10" type="ORF">ACJRO7_027455</name>
</gene>
<name>A0ABD3JSI5_EUCGL</name>
<keyword evidence="2" id="KW-0433">Leucine-rich repeat</keyword>
<evidence type="ECO:0000313" key="11">
    <source>
        <dbReference type="Proteomes" id="UP001634007"/>
    </source>
</evidence>
<protein>
    <recommendedName>
        <fullName evidence="9">Leucine-rich repeat-containing N-terminal plant-type domain-containing protein</fullName>
    </recommendedName>
</protein>
<reference evidence="10 11" key="1">
    <citation type="submission" date="2024-11" db="EMBL/GenBank/DDBJ databases">
        <title>Chromosome-level genome assembly of Eucalyptus globulus Labill. provides insights into its genome evolution.</title>
        <authorList>
            <person name="Li X."/>
        </authorList>
    </citation>
    <scope>NUCLEOTIDE SEQUENCE [LARGE SCALE GENOMIC DNA]</scope>
    <source>
        <strain evidence="10">CL2024</strain>
        <tissue evidence="10">Fresh tender leaves</tissue>
    </source>
</reference>
<keyword evidence="7" id="KW-0472">Membrane</keyword>
<evidence type="ECO:0000256" key="7">
    <source>
        <dbReference type="ARBA" id="ARBA00023136"/>
    </source>
</evidence>
<evidence type="ECO:0000256" key="5">
    <source>
        <dbReference type="ARBA" id="ARBA00022737"/>
    </source>
</evidence>
<dbReference type="GO" id="GO:0016020">
    <property type="term" value="C:membrane"/>
    <property type="evidence" value="ECO:0007669"/>
    <property type="project" value="UniProtKB-SubCell"/>
</dbReference>
<dbReference type="EMBL" id="JBJKBG010000007">
    <property type="protein sequence ID" value="KAL3730438.1"/>
    <property type="molecule type" value="Genomic_DNA"/>
</dbReference>
<dbReference type="PRINTS" id="PR00019">
    <property type="entry name" value="LEURICHRPT"/>
</dbReference>
<keyword evidence="6" id="KW-1133">Transmembrane helix</keyword>
<dbReference type="SUPFAM" id="SSF52058">
    <property type="entry name" value="L domain-like"/>
    <property type="match status" value="1"/>
</dbReference>
<dbReference type="InterPro" id="IPR003591">
    <property type="entry name" value="Leu-rich_rpt_typical-subtyp"/>
</dbReference>
<evidence type="ECO:0000256" key="8">
    <source>
        <dbReference type="SAM" id="SignalP"/>
    </source>
</evidence>
<evidence type="ECO:0000256" key="1">
    <source>
        <dbReference type="ARBA" id="ARBA00004370"/>
    </source>
</evidence>
<evidence type="ECO:0000256" key="3">
    <source>
        <dbReference type="ARBA" id="ARBA00022692"/>
    </source>
</evidence>
<feature type="signal peptide" evidence="8">
    <location>
        <begin position="1"/>
        <end position="26"/>
    </location>
</feature>
<dbReference type="Proteomes" id="UP001634007">
    <property type="component" value="Unassembled WGS sequence"/>
</dbReference>
<evidence type="ECO:0000256" key="6">
    <source>
        <dbReference type="ARBA" id="ARBA00022989"/>
    </source>
</evidence>
<dbReference type="PANTHER" id="PTHR48060:SF21">
    <property type="entry name" value="L DOMAIN-LIKE PROTEIN"/>
    <property type="match status" value="1"/>
</dbReference>
<dbReference type="SMART" id="SM00369">
    <property type="entry name" value="LRR_TYP"/>
    <property type="match status" value="4"/>
</dbReference>
<accession>A0ABD3JSI5</accession>
<keyword evidence="5" id="KW-0677">Repeat</keyword>
<dbReference type="FunFam" id="3.80.10.10:FF:000400">
    <property type="entry name" value="Nuclear pore complex protein NUP107"/>
    <property type="match status" value="1"/>
</dbReference>
<feature type="domain" description="Leucine-rich repeat-containing N-terminal plant-type" evidence="9">
    <location>
        <begin position="32"/>
        <end position="68"/>
    </location>
</feature>
<dbReference type="InterPro" id="IPR032675">
    <property type="entry name" value="LRR_dom_sf"/>
</dbReference>
<proteinExistence type="predicted"/>
<keyword evidence="3" id="KW-0812">Transmembrane</keyword>
<feature type="chain" id="PRO_5044775275" description="Leucine-rich repeat-containing N-terminal plant-type domain-containing protein" evidence="8">
    <location>
        <begin position="27"/>
        <end position="399"/>
    </location>
</feature>
<comment type="caution">
    <text evidence="10">The sequence shown here is derived from an EMBL/GenBank/DDBJ whole genome shotgun (WGS) entry which is preliminary data.</text>
</comment>
<dbReference type="InterPro" id="IPR013210">
    <property type="entry name" value="LRR_N_plant-typ"/>
</dbReference>
<evidence type="ECO:0000256" key="2">
    <source>
        <dbReference type="ARBA" id="ARBA00022614"/>
    </source>
</evidence>
<dbReference type="PANTHER" id="PTHR48060">
    <property type="entry name" value="DNA DAMAGE-REPAIR/TOLERATION PROTEIN DRT100"/>
    <property type="match status" value="1"/>
</dbReference>
<comment type="subcellular location">
    <subcellularLocation>
        <location evidence="1">Membrane</location>
    </subcellularLocation>
</comment>
<sequence>MANLLPSLSRFFFFFIAAAAVHHRQALSITSPSDVAALKAFKAAVDPSSIPPWSCLASWNFSSSDPCSLPRRSYFTCGFSCSSPSSSSGGGPARITTITLDPAGYSGTLSPLVSRLSRLAVLDLTDNSFRGPIPTSLSSLSALTTLSLRANSFSGSVPAFTGLKALQSLDLSYNSLSGPLPSSLGSLPSLTRLDISFNRLTGSIPKLPPNLLELALRGNSLSGPLSKDSFAGAAQLEVVELAHNSLAGALEPWLFLLPSVQQIDLANNSLTRVDVAAPPAGGGGGLVAVDLGFNRIEGSVPGNFASYPQLSSLTLRYNRLRGDIPAEFGRKATLRRLFLDGNYLKGKPPAELFSSGAAVAFGSLGDNCLRECPATSQLCAPSQKPDAVCKQAYGGRPTS</sequence>
<evidence type="ECO:0000256" key="4">
    <source>
        <dbReference type="ARBA" id="ARBA00022729"/>
    </source>
</evidence>
<dbReference type="Pfam" id="PF00560">
    <property type="entry name" value="LRR_1"/>
    <property type="match status" value="1"/>
</dbReference>
<organism evidence="10 11">
    <name type="scientific">Eucalyptus globulus</name>
    <name type="common">Tasmanian blue gum</name>
    <dbReference type="NCBI Taxonomy" id="34317"/>
    <lineage>
        <taxon>Eukaryota</taxon>
        <taxon>Viridiplantae</taxon>
        <taxon>Streptophyta</taxon>
        <taxon>Embryophyta</taxon>
        <taxon>Tracheophyta</taxon>
        <taxon>Spermatophyta</taxon>
        <taxon>Magnoliopsida</taxon>
        <taxon>eudicotyledons</taxon>
        <taxon>Gunneridae</taxon>
        <taxon>Pentapetalae</taxon>
        <taxon>rosids</taxon>
        <taxon>malvids</taxon>
        <taxon>Myrtales</taxon>
        <taxon>Myrtaceae</taxon>
        <taxon>Myrtoideae</taxon>
        <taxon>Eucalypteae</taxon>
        <taxon>Eucalyptus</taxon>
    </lineage>
</organism>
<dbReference type="Gene3D" id="3.80.10.10">
    <property type="entry name" value="Ribonuclease Inhibitor"/>
    <property type="match status" value="2"/>
</dbReference>
<evidence type="ECO:0000259" key="9">
    <source>
        <dbReference type="Pfam" id="PF08263"/>
    </source>
</evidence>
<dbReference type="InterPro" id="IPR053211">
    <property type="entry name" value="DNA_repair-toleration"/>
</dbReference>
<dbReference type="AlphaFoldDB" id="A0ABD3JSI5"/>
<keyword evidence="4 8" id="KW-0732">Signal</keyword>
<dbReference type="Pfam" id="PF13855">
    <property type="entry name" value="LRR_8"/>
    <property type="match status" value="2"/>
</dbReference>
<dbReference type="InterPro" id="IPR001611">
    <property type="entry name" value="Leu-rich_rpt"/>
</dbReference>
<dbReference type="Pfam" id="PF08263">
    <property type="entry name" value="LRRNT_2"/>
    <property type="match status" value="1"/>
</dbReference>